<dbReference type="Proteomes" id="UP000030151">
    <property type="component" value="Unassembled WGS sequence"/>
</dbReference>
<dbReference type="OrthoDB" id="424974at2759"/>
<feature type="region of interest" description="Disordered" evidence="4">
    <location>
        <begin position="607"/>
        <end position="627"/>
    </location>
</feature>
<dbReference type="GO" id="GO:0005634">
    <property type="term" value="C:nucleus"/>
    <property type="evidence" value="ECO:0007669"/>
    <property type="project" value="UniProtKB-SubCell"/>
</dbReference>
<dbReference type="GO" id="GO:0000981">
    <property type="term" value="F:DNA-binding transcription factor activity, RNA polymerase II-specific"/>
    <property type="evidence" value="ECO:0007669"/>
    <property type="project" value="InterPro"/>
</dbReference>
<dbReference type="GO" id="GO:0006351">
    <property type="term" value="P:DNA-templated transcription"/>
    <property type="evidence" value="ECO:0007669"/>
    <property type="project" value="InterPro"/>
</dbReference>
<dbReference type="Pfam" id="PF04082">
    <property type="entry name" value="Fungal_trans"/>
    <property type="match status" value="1"/>
</dbReference>
<dbReference type="InterPro" id="IPR036864">
    <property type="entry name" value="Zn2-C6_fun-type_DNA-bd_sf"/>
</dbReference>
<evidence type="ECO:0000313" key="6">
    <source>
        <dbReference type="EMBL" id="EXU96656.1"/>
    </source>
</evidence>
<protein>
    <submittedName>
        <fullName evidence="6">Zn(2)-Cys(6) zinc finger domain protein</fullName>
    </submittedName>
</protein>
<dbReference type="Pfam" id="PF00172">
    <property type="entry name" value="Zn_clus"/>
    <property type="match status" value="1"/>
</dbReference>
<dbReference type="PROSITE" id="PS00463">
    <property type="entry name" value="ZN2_CY6_FUNGAL_1"/>
    <property type="match status" value="1"/>
</dbReference>
<sequence>MVSFPGRLTDGTAEPQPPHHMPTSARPPRRHDRSCTVCHRRKVRCDRRSPCSACTRNGSLCAYPPSNQAVGRVRKTTISDVASRLSSLEKTITAATIDAAPSVQPSVPGRAFADHEPRPKERQSPKILLHNQNSSQYFDDLFTTRAIEEDQDQPSLLPRSEDENQVEASDTLLGLMGTSSIPIAADATNTSWQLLTRGALELWRIFTQNVDPSIKILHIPTAEVLFFEAIREPNAVSKDASVVLGAVYFAATSTLENHEVQHVLGLDRFTALRHFRHQFQRSLSAANILEHPTLLLLQGLAIYLTASRTHSHGRSSWILNGLALRIAQSIGLHRDGSNLGLRPFEAEVRRRLWWHMLARDNRAAEDHGISSSCWLPPSDTKLPLNIHDEDLHPDMRELPPPQAGWTRMSLHLVNMEITQTVHRLDSLFTSASDSNSKELARRDMMDRLRDQVHAYTSSCSSSIPLHKMTMQLALLMVHKVDLVTRQQLVNMDHPGHRDVMTTEENIVAACRCLEIYMGLWADELLLQYRWWLRSYPQYHVLLYVLWHLYVRPDGPNADRAWENVYRLFEIEESTLREGGTSSNTKCIVLQRLKKNAEAMRGSVSNRNLALDGASPSTQSDSRGTISVQGGLDDQIGMQNLYEQSGFLPISIWNNLLDEMNIPQSEFPGIS</sequence>
<dbReference type="InterPro" id="IPR050613">
    <property type="entry name" value="Sec_Metabolite_Reg"/>
</dbReference>
<keyword evidence="2" id="KW-0479">Metal-binding</keyword>
<dbReference type="Gene3D" id="4.10.240.10">
    <property type="entry name" value="Zn(2)-C6 fungal-type DNA-binding domain"/>
    <property type="match status" value="1"/>
</dbReference>
<dbReference type="PANTHER" id="PTHR31001:SF57">
    <property type="entry name" value="ZN(II)2CYS6 TRANSCRIPTION FACTOR (EUROFUNG)"/>
    <property type="match status" value="1"/>
</dbReference>
<evidence type="ECO:0000256" key="1">
    <source>
        <dbReference type="ARBA" id="ARBA00004123"/>
    </source>
</evidence>
<accession>A0A014P4N6</accession>
<dbReference type="eggNOG" id="ENOG502SMKE">
    <property type="taxonomic scope" value="Eukaryota"/>
</dbReference>
<comment type="caution">
    <text evidence="6">The sequence shown here is derived from an EMBL/GenBank/DDBJ whole genome shotgun (WGS) entry which is preliminary data.</text>
</comment>
<feature type="domain" description="Zn(2)-C6 fungal-type" evidence="5">
    <location>
        <begin position="34"/>
        <end position="63"/>
    </location>
</feature>
<comment type="subcellular location">
    <subcellularLocation>
        <location evidence="1">Nucleus</location>
    </subcellularLocation>
</comment>
<organism evidence="6 7">
    <name type="scientific">Metarhizium robertsii</name>
    <dbReference type="NCBI Taxonomy" id="568076"/>
    <lineage>
        <taxon>Eukaryota</taxon>
        <taxon>Fungi</taxon>
        <taxon>Dikarya</taxon>
        <taxon>Ascomycota</taxon>
        <taxon>Pezizomycotina</taxon>
        <taxon>Sordariomycetes</taxon>
        <taxon>Hypocreomycetidae</taxon>
        <taxon>Hypocreales</taxon>
        <taxon>Clavicipitaceae</taxon>
        <taxon>Metarhizium</taxon>
    </lineage>
</organism>
<dbReference type="PROSITE" id="PS50048">
    <property type="entry name" value="ZN2_CY6_FUNGAL_2"/>
    <property type="match status" value="1"/>
</dbReference>
<feature type="compositionally biased region" description="Polar residues" evidence="4">
    <location>
        <begin position="614"/>
        <end position="627"/>
    </location>
</feature>
<reference evidence="6 7" key="1">
    <citation type="submission" date="2014-02" db="EMBL/GenBank/DDBJ databases">
        <title>The genome sequence of the entomopathogenic fungus Metarhizium robertsii ARSEF 2575.</title>
        <authorList>
            <person name="Giuliano Garisto Donzelli B."/>
            <person name="Roe B.A."/>
            <person name="Macmil S.L."/>
            <person name="Krasnoff S.B."/>
            <person name="Gibson D.M."/>
        </authorList>
    </citation>
    <scope>NUCLEOTIDE SEQUENCE [LARGE SCALE GENOMIC DNA]</scope>
    <source>
        <strain evidence="6 7">ARSEF 2575</strain>
    </source>
</reference>
<dbReference type="SMART" id="SM00906">
    <property type="entry name" value="Fungal_trans"/>
    <property type="match status" value="1"/>
</dbReference>
<keyword evidence="3" id="KW-0539">Nucleus</keyword>
<feature type="region of interest" description="Disordered" evidence="4">
    <location>
        <begin position="1"/>
        <end position="34"/>
    </location>
</feature>
<dbReference type="HOGENOM" id="CLU_004083_8_0_1"/>
<dbReference type="GO" id="GO:0003677">
    <property type="term" value="F:DNA binding"/>
    <property type="evidence" value="ECO:0007669"/>
    <property type="project" value="InterPro"/>
</dbReference>
<evidence type="ECO:0000256" key="3">
    <source>
        <dbReference type="ARBA" id="ARBA00023242"/>
    </source>
</evidence>
<evidence type="ECO:0000259" key="5">
    <source>
        <dbReference type="PROSITE" id="PS50048"/>
    </source>
</evidence>
<name>A0A014P4N6_9HYPO</name>
<gene>
    <name evidence="6" type="ORF">X797_010195</name>
</gene>
<dbReference type="SUPFAM" id="SSF57701">
    <property type="entry name" value="Zn2/Cys6 DNA-binding domain"/>
    <property type="match status" value="1"/>
</dbReference>
<evidence type="ECO:0000256" key="2">
    <source>
        <dbReference type="ARBA" id="ARBA00022723"/>
    </source>
</evidence>
<dbReference type="AlphaFoldDB" id="A0A014P4N6"/>
<dbReference type="CDD" id="cd00067">
    <property type="entry name" value="GAL4"/>
    <property type="match status" value="1"/>
</dbReference>
<feature type="region of interest" description="Disordered" evidence="4">
    <location>
        <begin position="99"/>
        <end position="124"/>
    </location>
</feature>
<proteinExistence type="predicted"/>
<feature type="compositionally biased region" description="Basic and acidic residues" evidence="4">
    <location>
        <begin position="112"/>
        <end position="124"/>
    </location>
</feature>
<dbReference type="InterPro" id="IPR001138">
    <property type="entry name" value="Zn2Cys6_DnaBD"/>
</dbReference>
<dbReference type="PANTHER" id="PTHR31001">
    <property type="entry name" value="UNCHARACTERIZED TRANSCRIPTIONAL REGULATORY PROTEIN"/>
    <property type="match status" value="1"/>
</dbReference>
<dbReference type="SMART" id="SM00066">
    <property type="entry name" value="GAL4"/>
    <property type="match status" value="1"/>
</dbReference>
<dbReference type="InterPro" id="IPR007219">
    <property type="entry name" value="XnlR_reg_dom"/>
</dbReference>
<evidence type="ECO:0000256" key="4">
    <source>
        <dbReference type="SAM" id="MobiDB-lite"/>
    </source>
</evidence>
<dbReference type="CDD" id="cd12148">
    <property type="entry name" value="fungal_TF_MHR"/>
    <property type="match status" value="1"/>
</dbReference>
<dbReference type="EMBL" id="JELW01000046">
    <property type="protein sequence ID" value="EXU96656.1"/>
    <property type="molecule type" value="Genomic_DNA"/>
</dbReference>
<dbReference type="GO" id="GO:0008270">
    <property type="term" value="F:zinc ion binding"/>
    <property type="evidence" value="ECO:0007669"/>
    <property type="project" value="InterPro"/>
</dbReference>
<evidence type="ECO:0000313" key="7">
    <source>
        <dbReference type="Proteomes" id="UP000030151"/>
    </source>
</evidence>